<organism evidence="3 4">
    <name type="scientific">Sphingomonas carotinifaciens</name>
    <dbReference type="NCBI Taxonomy" id="1166323"/>
    <lineage>
        <taxon>Bacteria</taxon>
        <taxon>Pseudomonadati</taxon>
        <taxon>Pseudomonadota</taxon>
        <taxon>Alphaproteobacteria</taxon>
        <taxon>Sphingomonadales</taxon>
        <taxon>Sphingomonadaceae</taxon>
        <taxon>Sphingomonas</taxon>
    </lineage>
</organism>
<dbReference type="Proteomes" id="UP000323502">
    <property type="component" value="Unassembled WGS sequence"/>
</dbReference>
<keyword evidence="4" id="KW-1185">Reference proteome</keyword>
<evidence type="ECO:0000313" key="3">
    <source>
        <dbReference type="EMBL" id="SDG15279.1"/>
    </source>
</evidence>
<feature type="transmembrane region" description="Helical" evidence="1">
    <location>
        <begin position="84"/>
        <end position="106"/>
    </location>
</feature>
<dbReference type="EMBL" id="FNBI01000016">
    <property type="protein sequence ID" value="SDG15279.1"/>
    <property type="molecule type" value="Genomic_DNA"/>
</dbReference>
<proteinExistence type="predicted"/>
<feature type="transmembrane region" description="Helical" evidence="1">
    <location>
        <begin position="16"/>
        <end position="35"/>
    </location>
</feature>
<evidence type="ECO:0000313" key="4">
    <source>
        <dbReference type="Proteomes" id="UP000323502"/>
    </source>
</evidence>
<comment type="caution">
    <text evidence="1">Lacks conserved residue(s) required for the propagation of feature annotation.</text>
</comment>
<dbReference type="Pfam" id="PF03707">
    <property type="entry name" value="MHYT"/>
    <property type="match status" value="1"/>
</dbReference>
<feature type="transmembrane region" description="Helical" evidence="1">
    <location>
        <begin position="47"/>
        <end position="72"/>
    </location>
</feature>
<keyword evidence="1" id="KW-1133">Transmembrane helix</keyword>
<name>A0A1G7RYH1_9SPHN</name>
<keyword evidence="1" id="KW-0812">Transmembrane</keyword>
<feature type="domain" description="MHYT" evidence="2">
    <location>
        <begin position="12"/>
        <end position="107"/>
    </location>
</feature>
<accession>A0A1G7RYH1</accession>
<evidence type="ECO:0000259" key="2">
    <source>
        <dbReference type="PROSITE" id="PS50924"/>
    </source>
</evidence>
<gene>
    <name evidence="3" type="ORF">SAMN05216557_1161</name>
</gene>
<evidence type="ECO:0000256" key="1">
    <source>
        <dbReference type="PROSITE-ProRule" id="PRU00244"/>
    </source>
</evidence>
<dbReference type="PANTHER" id="PTHR35152">
    <property type="entry name" value="DOMAIN SIGNALLING PROTEIN, PUTATIVE (AFU_ORTHOLOGUE AFUA_5G11310)-RELATED"/>
    <property type="match status" value="1"/>
</dbReference>
<sequence>MMRIALCIAQEHDARLVALALLVCLVGSSATIQLFGRIKSASGKSRLGWVLLAAVATGTMVWATHFVAMMAFRAHAPVVLDPLLTLLSLLAAIGLAVPGLATAATCK</sequence>
<dbReference type="GO" id="GO:0016020">
    <property type="term" value="C:membrane"/>
    <property type="evidence" value="ECO:0007669"/>
    <property type="project" value="UniProtKB-UniRule"/>
</dbReference>
<dbReference type="AlphaFoldDB" id="A0A1G7RYH1"/>
<reference evidence="3 4" key="1">
    <citation type="submission" date="2016-10" db="EMBL/GenBank/DDBJ databases">
        <authorList>
            <person name="Varghese N."/>
            <person name="Submissions S."/>
        </authorList>
    </citation>
    <scope>NUCLEOTIDE SEQUENCE [LARGE SCALE GENOMIC DNA]</scope>
    <source>
        <strain evidence="3 4">S7-754</strain>
    </source>
</reference>
<dbReference type="PANTHER" id="PTHR35152:SF1">
    <property type="entry name" value="DOMAIN SIGNALLING PROTEIN, PUTATIVE (AFU_ORTHOLOGUE AFUA_5G11310)-RELATED"/>
    <property type="match status" value="1"/>
</dbReference>
<keyword evidence="1" id="KW-0472">Membrane</keyword>
<dbReference type="InterPro" id="IPR005330">
    <property type="entry name" value="MHYT_dom"/>
</dbReference>
<dbReference type="RefSeq" id="WP_328592824.1">
    <property type="nucleotide sequence ID" value="NZ_FNBI01000016.1"/>
</dbReference>
<feature type="non-terminal residue" evidence="3">
    <location>
        <position position="107"/>
    </location>
</feature>
<dbReference type="PROSITE" id="PS50924">
    <property type="entry name" value="MHYT"/>
    <property type="match status" value="1"/>
</dbReference>
<protein>
    <submittedName>
        <fullName evidence="3">Signalling protein N terminal repeat-containing protein</fullName>
    </submittedName>
</protein>